<feature type="signal peptide" evidence="1">
    <location>
        <begin position="1"/>
        <end position="21"/>
    </location>
</feature>
<dbReference type="Pfam" id="PF05638">
    <property type="entry name" value="T6SS_HCP"/>
    <property type="match status" value="1"/>
</dbReference>
<dbReference type="Proteomes" id="UP000037939">
    <property type="component" value="Unassembled WGS sequence"/>
</dbReference>
<dbReference type="EMBL" id="LAQT01000005">
    <property type="protein sequence ID" value="KPC53709.1"/>
    <property type="molecule type" value="Genomic_DNA"/>
</dbReference>
<dbReference type="STRING" id="857265.WG78_07695"/>
<sequence>MKIATLIGGTAFALSMSGALANSFYLSISGVEGNAALAKPPADAPSGLFGINTFAWGVTNAVSTGVGGGGGAGKASGAKLSWSQSLGTSFIDLLKDSVSGKHVPEANLYILGAGEAKNTPLFEMSFNDVIISSLQLNGANGAAAVTGAFAWNVVTIKQWTQNPDGSIGDPRSATWNLSKNTITGNSDVLASFLAFEAAAPVPEPETWALMGLGAVALTARQWRRRKALTA</sequence>
<feature type="chain" id="PRO_5005863127" evidence="1">
    <location>
        <begin position="22"/>
        <end position="230"/>
    </location>
</feature>
<accession>A0A0N0XLG3</accession>
<dbReference type="Pfam" id="PF07589">
    <property type="entry name" value="PEP-CTERM"/>
    <property type="match status" value="1"/>
</dbReference>
<dbReference type="NCBIfam" id="TIGR02595">
    <property type="entry name" value="PEP_CTERM"/>
    <property type="match status" value="1"/>
</dbReference>
<dbReference type="InterPro" id="IPR013424">
    <property type="entry name" value="Ice-binding_C"/>
</dbReference>
<reference evidence="3 4" key="1">
    <citation type="submission" date="2015-07" db="EMBL/GenBank/DDBJ databases">
        <title>Draft genome sequence of the Amantichitinum ursilacus IGB-41, a new chitin-degrading bacterium.</title>
        <authorList>
            <person name="Kirstahler P."/>
            <person name="Guenther M."/>
            <person name="Grumaz C."/>
            <person name="Rupp S."/>
            <person name="Zibek S."/>
            <person name="Sohn K."/>
        </authorList>
    </citation>
    <scope>NUCLEOTIDE SEQUENCE [LARGE SCALE GENOMIC DNA]</scope>
    <source>
        <strain evidence="3 4">IGB-41</strain>
    </source>
</reference>
<evidence type="ECO:0000256" key="1">
    <source>
        <dbReference type="SAM" id="SignalP"/>
    </source>
</evidence>
<dbReference type="AlphaFoldDB" id="A0A0N0XLG3"/>
<keyword evidence="1" id="KW-0732">Signal</keyword>
<protein>
    <submittedName>
        <fullName evidence="3">PEP-CTERM motif protein</fullName>
    </submittedName>
</protein>
<organism evidence="3 4">
    <name type="scientific">Amantichitinum ursilacus</name>
    <dbReference type="NCBI Taxonomy" id="857265"/>
    <lineage>
        <taxon>Bacteria</taxon>
        <taxon>Pseudomonadati</taxon>
        <taxon>Pseudomonadota</taxon>
        <taxon>Betaproteobacteria</taxon>
        <taxon>Neisseriales</taxon>
        <taxon>Chitinibacteraceae</taxon>
        <taxon>Amantichitinum</taxon>
    </lineage>
</organism>
<proteinExistence type="predicted"/>
<comment type="caution">
    <text evidence="3">The sequence shown here is derived from an EMBL/GenBank/DDBJ whole genome shotgun (WGS) entry which is preliminary data.</text>
</comment>
<gene>
    <name evidence="3" type="ORF">WG78_07695</name>
</gene>
<name>A0A0N0XLG3_9NEIS</name>
<evidence type="ECO:0000313" key="3">
    <source>
        <dbReference type="EMBL" id="KPC53709.1"/>
    </source>
</evidence>
<evidence type="ECO:0000313" key="4">
    <source>
        <dbReference type="Proteomes" id="UP000037939"/>
    </source>
</evidence>
<evidence type="ECO:0000259" key="2">
    <source>
        <dbReference type="Pfam" id="PF07589"/>
    </source>
</evidence>
<dbReference type="SUPFAM" id="SSF141452">
    <property type="entry name" value="Hcp1-like"/>
    <property type="match status" value="1"/>
</dbReference>
<dbReference type="RefSeq" id="WP_053937209.1">
    <property type="nucleotide sequence ID" value="NZ_LAQT01000005.1"/>
</dbReference>
<dbReference type="InterPro" id="IPR036624">
    <property type="entry name" value="Hcp1-lik_sf"/>
</dbReference>
<dbReference type="Gene3D" id="2.30.110.20">
    <property type="entry name" value="Hcp1-like"/>
    <property type="match status" value="1"/>
</dbReference>
<dbReference type="InterPro" id="IPR008514">
    <property type="entry name" value="T6SS_Hcp"/>
</dbReference>
<feature type="domain" description="Ice-binding protein C-terminal" evidence="2">
    <location>
        <begin position="200"/>
        <end position="224"/>
    </location>
</feature>
<keyword evidence="4" id="KW-1185">Reference proteome</keyword>